<feature type="compositionally biased region" description="Polar residues" evidence="4">
    <location>
        <begin position="1"/>
        <end position="17"/>
    </location>
</feature>
<comment type="subcellular location">
    <subcellularLocation>
        <location evidence="3">Cytoplasm</location>
    </subcellularLocation>
    <text evidence="3">Associated with two foci at the outer edges of the nucleoid region in young cells, and at four foci within both cell halves in older cells.</text>
</comment>
<evidence type="ECO:0000256" key="3">
    <source>
        <dbReference type="HAMAP-Rule" id="MF_01805"/>
    </source>
</evidence>
<dbReference type="GO" id="GO:0007059">
    <property type="term" value="P:chromosome segregation"/>
    <property type="evidence" value="ECO:0007669"/>
    <property type="project" value="UniProtKB-UniRule"/>
</dbReference>
<dbReference type="Pfam" id="PF02616">
    <property type="entry name" value="SMC_ScpA"/>
    <property type="match status" value="1"/>
</dbReference>
<dbReference type="Gene3D" id="6.10.250.2410">
    <property type="match status" value="1"/>
</dbReference>
<evidence type="ECO:0000256" key="4">
    <source>
        <dbReference type="SAM" id="MobiDB-lite"/>
    </source>
</evidence>
<dbReference type="EMBL" id="JABZFV010000102">
    <property type="protein sequence ID" value="MBF0934974.1"/>
    <property type="molecule type" value="Genomic_DNA"/>
</dbReference>
<keyword evidence="3" id="KW-0963">Cytoplasm</keyword>
<dbReference type="PANTHER" id="PTHR33969">
    <property type="entry name" value="SEGREGATION AND CONDENSATION PROTEIN A"/>
    <property type="match status" value="1"/>
</dbReference>
<evidence type="ECO:0000256" key="1">
    <source>
        <dbReference type="ARBA" id="ARBA00022829"/>
    </source>
</evidence>
<dbReference type="PANTHER" id="PTHR33969:SF2">
    <property type="entry name" value="SEGREGATION AND CONDENSATION PROTEIN A"/>
    <property type="match status" value="1"/>
</dbReference>
<organism evidence="5 6">
    <name type="scientific">Abiotrophia defectiva</name>
    <name type="common">Streptococcus defectivus</name>
    <dbReference type="NCBI Taxonomy" id="46125"/>
    <lineage>
        <taxon>Bacteria</taxon>
        <taxon>Bacillati</taxon>
        <taxon>Bacillota</taxon>
        <taxon>Bacilli</taxon>
        <taxon>Lactobacillales</taxon>
        <taxon>Aerococcaceae</taxon>
        <taxon>Abiotrophia</taxon>
    </lineage>
</organism>
<dbReference type="GO" id="GO:0005737">
    <property type="term" value="C:cytoplasm"/>
    <property type="evidence" value="ECO:0007669"/>
    <property type="project" value="UniProtKB-SubCell"/>
</dbReference>
<accession>A0A929MPM0</accession>
<dbReference type="GO" id="GO:0006260">
    <property type="term" value="P:DNA replication"/>
    <property type="evidence" value="ECO:0007669"/>
    <property type="project" value="UniProtKB-UniRule"/>
</dbReference>
<comment type="function">
    <text evidence="3">Participates in chromosomal partition during cell division. May act via the formation of a condensin-like complex containing Smc and ScpB that pull DNA away from mid-cell into both cell halves.</text>
</comment>
<dbReference type="Proteomes" id="UP000757900">
    <property type="component" value="Unassembled WGS sequence"/>
</dbReference>
<reference evidence="5" key="1">
    <citation type="submission" date="2020-04" db="EMBL/GenBank/DDBJ databases">
        <title>Deep metagenomics examines the oral microbiome during advanced dental caries in children, revealing novel taxa and co-occurrences with host molecules.</title>
        <authorList>
            <person name="Baker J.L."/>
            <person name="Morton J.T."/>
            <person name="Dinis M."/>
            <person name="Alvarez R."/>
            <person name="Tran N.C."/>
            <person name="Knight R."/>
            <person name="Edlund A."/>
        </authorList>
    </citation>
    <scope>NUCLEOTIDE SEQUENCE</scope>
    <source>
        <strain evidence="5">JCVI_23_bin.16</strain>
    </source>
</reference>
<comment type="subunit">
    <text evidence="3">Component of a cohesin-like complex composed of ScpA, ScpB and the Smc homodimer, in which ScpA and ScpB bind to the head domain of Smc. The presence of the three proteins is required for the association of the complex with DNA.</text>
</comment>
<dbReference type="Gene3D" id="1.10.10.580">
    <property type="entry name" value="Structural maintenance of chromosome 1. Chain E"/>
    <property type="match status" value="1"/>
</dbReference>
<gene>
    <name evidence="3" type="primary">scpA</name>
    <name evidence="5" type="ORF">HXK00_04940</name>
</gene>
<dbReference type="InterPro" id="IPR003768">
    <property type="entry name" value="ScpA"/>
</dbReference>
<proteinExistence type="inferred from homology"/>
<evidence type="ECO:0000313" key="6">
    <source>
        <dbReference type="Proteomes" id="UP000757900"/>
    </source>
</evidence>
<feature type="region of interest" description="Disordered" evidence="4">
    <location>
        <begin position="1"/>
        <end position="20"/>
    </location>
</feature>
<keyword evidence="3" id="KW-0131">Cell cycle</keyword>
<keyword evidence="1 3" id="KW-0159">Chromosome partition</keyword>
<keyword evidence="3" id="KW-0132">Cell division</keyword>
<dbReference type="HAMAP" id="MF_01805">
    <property type="entry name" value="ScpA"/>
    <property type="match status" value="1"/>
</dbReference>
<evidence type="ECO:0000256" key="2">
    <source>
        <dbReference type="ARBA" id="ARBA00044777"/>
    </source>
</evidence>
<evidence type="ECO:0000313" key="5">
    <source>
        <dbReference type="EMBL" id="MBF0934974.1"/>
    </source>
</evidence>
<dbReference type="GO" id="GO:0051301">
    <property type="term" value="P:cell division"/>
    <property type="evidence" value="ECO:0007669"/>
    <property type="project" value="UniProtKB-KW"/>
</dbReference>
<comment type="similarity">
    <text evidence="3">Belongs to the ScpA family.</text>
</comment>
<dbReference type="InterPro" id="IPR023093">
    <property type="entry name" value="ScpA-like_C"/>
</dbReference>
<dbReference type="AlphaFoldDB" id="A0A929MPM0"/>
<sequence length="269" mass="30979">MPKNTKNLKGHQGQDSSVTKDKQQLKLQLASFQGPFDLLLHLIKQMKVDINDIPMAEITSQYLAYLHSMQELELDQAGDYLVMAATLLEIKSRLLLPIEPDAELDGDYEPGDPRQVLVQQLLLYQQFQDVSSLLEMRQEARAALFSKQADDLSDYQDQIPLQEGEISLDQLVARMKDVLARQLARQPLERQIHHDPLTVEQKMDDILARLERLERQERLSFEQLIDKASRPEIITTFMALLELVRKQFIVFYQAEALAPIEIEKIDGVE</sequence>
<protein>
    <recommendedName>
        <fullName evidence="2 3">Segregation and condensation protein A</fullName>
    </recommendedName>
</protein>
<name>A0A929MPM0_ABIDE</name>
<comment type="caution">
    <text evidence="5">The sequence shown here is derived from an EMBL/GenBank/DDBJ whole genome shotgun (WGS) entry which is preliminary data.</text>
</comment>